<keyword evidence="1" id="KW-0695">RNA-directed DNA polymerase</keyword>
<protein>
    <submittedName>
        <fullName evidence="1">Putative reverse transcriptase</fullName>
    </submittedName>
</protein>
<accession>A6EY14</accession>
<proteinExistence type="predicted"/>
<sequence>MDAYKVSVYMDDIVISSNSDADLSNVLLEIKPLAEKAGFPLNEAKEEGPAEKITAFNIELSNGVLTLTEERLQDFIAAYRESDNFNVISGIVGYVTTVNTGQAAKIV</sequence>
<dbReference type="InterPro" id="IPR043502">
    <property type="entry name" value="DNA/RNA_pol_sf"/>
</dbReference>
<comment type="caution">
    <text evidence="1">The sequence shown here is derived from an EMBL/GenBank/DDBJ whole genome shotgun (WGS) entry which is preliminary data.</text>
</comment>
<dbReference type="GO" id="GO:0003964">
    <property type="term" value="F:RNA-directed DNA polymerase activity"/>
    <property type="evidence" value="ECO:0007669"/>
    <property type="project" value="UniProtKB-KW"/>
</dbReference>
<name>A6EY14_9GAMM</name>
<keyword evidence="1" id="KW-0548">Nucleotidyltransferase</keyword>
<gene>
    <name evidence="1" type="ORF">MDG893_16947</name>
</gene>
<organism evidence="1 2">
    <name type="scientific">Marinobacter algicola DG893</name>
    <dbReference type="NCBI Taxonomy" id="443152"/>
    <lineage>
        <taxon>Bacteria</taxon>
        <taxon>Pseudomonadati</taxon>
        <taxon>Pseudomonadota</taxon>
        <taxon>Gammaproteobacteria</taxon>
        <taxon>Pseudomonadales</taxon>
        <taxon>Marinobacteraceae</taxon>
        <taxon>Marinobacter</taxon>
    </lineage>
</organism>
<keyword evidence="1" id="KW-0808">Transferase</keyword>
<dbReference type="SUPFAM" id="SSF56672">
    <property type="entry name" value="DNA/RNA polymerases"/>
    <property type="match status" value="1"/>
</dbReference>
<dbReference type="EMBL" id="ABCP01000005">
    <property type="protein sequence ID" value="EDM48723.1"/>
    <property type="molecule type" value="Genomic_DNA"/>
</dbReference>
<evidence type="ECO:0000313" key="2">
    <source>
        <dbReference type="Proteomes" id="UP000005856"/>
    </source>
</evidence>
<dbReference type="AlphaFoldDB" id="A6EY14"/>
<reference evidence="1 2" key="1">
    <citation type="submission" date="2007-06" db="EMBL/GenBank/DDBJ databases">
        <authorList>
            <person name="Green D."/>
            <person name="Ferriera S."/>
            <person name="Johnson J."/>
            <person name="Kravitz S."/>
            <person name="Beeson K."/>
            <person name="Sutton G."/>
            <person name="Rogers Y.-H."/>
            <person name="Friedman R."/>
            <person name="Frazier M."/>
            <person name="Venter J.C."/>
        </authorList>
    </citation>
    <scope>NUCLEOTIDE SEQUENCE [LARGE SCALE GENOMIC DNA]</scope>
    <source>
        <strain evidence="1 2">DG893</strain>
    </source>
</reference>
<dbReference type="Proteomes" id="UP000005856">
    <property type="component" value="Unassembled WGS sequence"/>
</dbReference>
<keyword evidence="2" id="KW-1185">Reference proteome</keyword>
<dbReference type="eggNOG" id="COG3344">
    <property type="taxonomic scope" value="Bacteria"/>
</dbReference>
<evidence type="ECO:0000313" key="1">
    <source>
        <dbReference type="EMBL" id="EDM48723.1"/>
    </source>
</evidence>